<reference evidence="1 2" key="1">
    <citation type="submission" date="2019-04" db="EMBL/GenBank/DDBJ databases">
        <title>Draft genome sequences of Streptomyces avermitilis ATCC 31267.</title>
        <authorList>
            <person name="Komaki H."/>
            <person name="Tamura T."/>
            <person name="Hosoyama A."/>
        </authorList>
    </citation>
    <scope>NUCLEOTIDE SEQUENCE [LARGE SCALE GENOMIC DNA]</scope>
    <source>
        <strain evidence="1 2">ATCC 31267</strain>
    </source>
</reference>
<evidence type="ECO:0000313" key="1">
    <source>
        <dbReference type="EMBL" id="GDY79473.1"/>
    </source>
</evidence>
<protein>
    <recommendedName>
        <fullName evidence="3">Carrier domain-containing protein</fullName>
    </recommendedName>
</protein>
<organism evidence="1 2">
    <name type="scientific">Streptomyces avermitilis</name>
    <dbReference type="NCBI Taxonomy" id="33903"/>
    <lineage>
        <taxon>Bacteria</taxon>
        <taxon>Bacillati</taxon>
        <taxon>Actinomycetota</taxon>
        <taxon>Actinomycetes</taxon>
        <taxon>Kitasatosporales</taxon>
        <taxon>Streptomycetaceae</taxon>
        <taxon>Streptomyces</taxon>
    </lineage>
</organism>
<gene>
    <name evidence="1" type="ORF">SAV31267_089580</name>
</gene>
<evidence type="ECO:0008006" key="3">
    <source>
        <dbReference type="Google" id="ProtNLM"/>
    </source>
</evidence>
<dbReference type="Proteomes" id="UP000299211">
    <property type="component" value="Unassembled WGS sequence"/>
</dbReference>
<dbReference type="AlphaFoldDB" id="A0A4D4N508"/>
<comment type="caution">
    <text evidence="1">The sequence shown here is derived from an EMBL/GenBank/DDBJ whole genome shotgun (WGS) entry which is preliminary data.</text>
</comment>
<proteinExistence type="predicted"/>
<dbReference type="EMBL" id="BJHY01000002">
    <property type="protein sequence ID" value="GDY79473.1"/>
    <property type="molecule type" value="Genomic_DNA"/>
</dbReference>
<evidence type="ECO:0000313" key="2">
    <source>
        <dbReference type="Proteomes" id="UP000299211"/>
    </source>
</evidence>
<name>A0A4D4N508_STRAX</name>
<accession>A0A4D4N508</accession>
<sequence length="85" mass="9006">MAMQMVTRMRKEGAEGLEMTTLFELPTVVGLAEQLERLGVPVPDSGAARTSEDDEETAALLAEVAALSDDEVQARLAELEGDTGA</sequence>